<proteinExistence type="predicted"/>
<evidence type="ECO:0000313" key="1">
    <source>
        <dbReference type="EMBL" id="XCG61858.1"/>
    </source>
</evidence>
<dbReference type="EMBL" id="CP159218">
    <property type="protein sequence ID" value="XCG61858.1"/>
    <property type="molecule type" value="Genomic_DNA"/>
</dbReference>
<organism evidence="1">
    <name type="scientific">Nakamurella sp. A5-74</name>
    <dbReference type="NCBI Taxonomy" id="3158264"/>
    <lineage>
        <taxon>Bacteria</taxon>
        <taxon>Bacillati</taxon>
        <taxon>Actinomycetota</taxon>
        <taxon>Actinomycetes</taxon>
        <taxon>Nakamurellales</taxon>
        <taxon>Nakamurellaceae</taxon>
        <taxon>Nakamurella</taxon>
    </lineage>
</organism>
<accession>A0AAU8DIS7</accession>
<name>A0AAU8DIS7_9ACTN</name>
<dbReference type="AlphaFoldDB" id="A0AAU8DIS7"/>
<dbReference type="RefSeq" id="WP_353647474.1">
    <property type="nucleotide sequence ID" value="NZ_CP159218.1"/>
</dbReference>
<sequence>MQEILDRADEYAERFEGYEPRPGDLRTADDDRIGKLVRMRAELDRSILQAVRDARDDGSSWSTIGRQLGTSGEAARQRYAHLIAS</sequence>
<protein>
    <submittedName>
        <fullName evidence="1">Uncharacterized protein</fullName>
    </submittedName>
</protein>
<reference evidence="1" key="1">
    <citation type="submission" date="2024-05" db="EMBL/GenBank/DDBJ databases">
        <authorList>
            <person name="Cai S.Y."/>
            <person name="Jin L.M."/>
            <person name="Li H.R."/>
        </authorList>
    </citation>
    <scope>NUCLEOTIDE SEQUENCE</scope>
    <source>
        <strain evidence="1">A5-74</strain>
    </source>
</reference>
<gene>
    <name evidence="1" type="ORF">ABLG96_11210</name>
</gene>